<proteinExistence type="predicted"/>
<gene>
    <name evidence="3" type="primary">SMKI12G4110</name>
    <name evidence="3" type="ORF">SMKI_12G4110</name>
</gene>
<dbReference type="CDD" id="cd07383">
    <property type="entry name" value="MPP_Dcr2"/>
    <property type="match status" value="1"/>
</dbReference>
<sequence length="580" mass="66393">MRLPRIYQRFLLYLLVFAVIAVFYYDHLRASRIQKYTFGTDDEVAIVPDAGEWLQNKGLEGFSSADKLAINIGYVECFHVGRFYERCFNRYELKSSSTNKHLAVERKRIHKDLRGSFGSRWFGKSEYLYYDVLYLASLRYFGPNLEKLDVNAITGISNVSTEQSLSFKDLSISFEPISLELLQNRSFISEVNILFGVDCVQPRANWTLQKEFPLVQYAYSEPAYLTYRFVGFNSVNTGPQRLQVTNEGKFKIVQLADLHLGVGESECLDEFPKHEACKADPKTKIFIEQVLDNEKPQLVVFSGDQIMGDRSIQDSETVLLKAVAPVIARKIPWAMVWGNHDDEGSLTRWQLSELASELPYSLFKFSPYDTQDNSFGVGNYIWQVFSNKSTELPVSTLYFLDSHKYSTVGKIYPGYDWIKESQWKYIEDYYHENLKLKTGPSMAFFHIPLPEYLNVESKTHPGERNPLVGTYKEGVTAPKYNSEGLNTLDKLGVDVISCGHDHCNDYCLRDDSTPNRLWLCYGGGGGEGGYAGYGGTERRIRIYEINVGENNIHTWKRLNGSPREIFDYQSMLDSNSPILA</sequence>
<dbReference type="SUPFAM" id="SSF56300">
    <property type="entry name" value="Metallo-dependent phosphatases"/>
    <property type="match status" value="1"/>
</dbReference>
<dbReference type="GO" id="GO:0004721">
    <property type="term" value="F:phosphoprotein phosphatase activity"/>
    <property type="evidence" value="ECO:0007669"/>
    <property type="project" value="TreeGrafter"/>
</dbReference>
<dbReference type="PANTHER" id="PTHR32440">
    <property type="entry name" value="PHOSPHATASE DCR2-RELATED-RELATED"/>
    <property type="match status" value="1"/>
</dbReference>
<dbReference type="GeneID" id="80920115"/>
<dbReference type="EMBL" id="OX365768">
    <property type="protein sequence ID" value="CAI4035261.1"/>
    <property type="molecule type" value="Genomic_DNA"/>
</dbReference>
<keyword evidence="4" id="KW-1185">Reference proteome</keyword>
<keyword evidence="1" id="KW-0812">Transmembrane</keyword>
<dbReference type="InterPro" id="IPR004843">
    <property type="entry name" value="Calcineurin-like_PHP"/>
</dbReference>
<dbReference type="RefSeq" id="XP_056078381.1">
    <property type="nucleotide sequence ID" value="XM_056224465.1"/>
</dbReference>
<dbReference type="InterPro" id="IPR029052">
    <property type="entry name" value="Metallo-depent_PP-like"/>
</dbReference>
<evidence type="ECO:0000256" key="1">
    <source>
        <dbReference type="SAM" id="Phobius"/>
    </source>
</evidence>
<evidence type="ECO:0000313" key="4">
    <source>
        <dbReference type="Proteomes" id="UP001161438"/>
    </source>
</evidence>
<keyword evidence="1" id="KW-1133">Transmembrane helix</keyword>
<dbReference type="Proteomes" id="UP001161438">
    <property type="component" value="Chromosome 12"/>
</dbReference>
<dbReference type="GO" id="GO:0005737">
    <property type="term" value="C:cytoplasm"/>
    <property type="evidence" value="ECO:0007669"/>
    <property type="project" value="TreeGrafter"/>
</dbReference>
<evidence type="ECO:0000259" key="2">
    <source>
        <dbReference type="Pfam" id="PF00149"/>
    </source>
</evidence>
<dbReference type="PANTHER" id="PTHR32440:SF0">
    <property type="entry name" value="PHOSPHATASE DCR2-RELATED"/>
    <property type="match status" value="1"/>
</dbReference>
<feature type="domain" description="Calcineurin-like phosphoesterase" evidence="2">
    <location>
        <begin position="250"/>
        <end position="503"/>
    </location>
</feature>
<feature type="transmembrane region" description="Helical" evidence="1">
    <location>
        <begin position="6"/>
        <end position="25"/>
    </location>
</feature>
<dbReference type="FunFam" id="3.60.21.10:FF:000054">
    <property type="entry name" value="DCR2p Phosphoesterase"/>
    <property type="match status" value="1"/>
</dbReference>
<evidence type="ECO:0000313" key="3">
    <source>
        <dbReference type="EMBL" id="CAI4035261.1"/>
    </source>
</evidence>
<dbReference type="Gene3D" id="3.60.21.10">
    <property type="match status" value="1"/>
</dbReference>
<reference evidence="3" key="1">
    <citation type="submission" date="2022-10" db="EMBL/GenBank/DDBJ databases">
        <authorList>
            <person name="Byrne P K."/>
        </authorList>
    </citation>
    <scope>NUCLEOTIDE SEQUENCE</scope>
    <source>
        <strain evidence="3">IFO1815</strain>
    </source>
</reference>
<accession>A0AA35IQY0</accession>
<name>A0AA35IQY0_SACMI</name>
<organism evidence="3 4">
    <name type="scientific">Saccharomyces mikatae IFO 1815</name>
    <dbReference type="NCBI Taxonomy" id="226126"/>
    <lineage>
        <taxon>Eukaryota</taxon>
        <taxon>Fungi</taxon>
        <taxon>Dikarya</taxon>
        <taxon>Ascomycota</taxon>
        <taxon>Saccharomycotina</taxon>
        <taxon>Saccharomycetes</taxon>
        <taxon>Saccharomycetales</taxon>
        <taxon>Saccharomycetaceae</taxon>
        <taxon>Saccharomyces</taxon>
    </lineage>
</organism>
<protein>
    <recommendedName>
        <fullName evidence="2">Calcineurin-like phosphoesterase domain-containing protein</fullName>
    </recommendedName>
</protein>
<dbReference type="Pfam" id="PF00149">
    <property type="entry name" value="Metallophos"/>
    <property type="match status" value="1"/>
</dbReference>
<dbReference type="AlphaFoldDB" id="A0AA35IQY0"/>
<keyword evidence="1" id="KW-0472">Membrane</keyword>